<evidence type="ECO:0000256" key="3">
    <source>
        <dbReference type="SAM" id="MobiDB-lite"/>
    </source>
</evidence>
<dbReference type="SMART" id="SM00950">
    <property type="entry name" value="Piwi"/>
    <property type="match status" value="1"/>
</dbReference>
<dbReference type="Gene3D" id="2.170.260.10">
    <property type="entry name" value="paz domain"/>
    <property type="match status" value="1"/>
</dbReference>
<name>A0A922HNG5_DERFA</name>
<dbReference type="HAMAP" id="MF_00528">
    <property type="entry name" value="Maf"/>
    <property type="match status" value="1"/>
</dbReference>
<dbReference type="InterPro" id="IPR036397">
    <property type="entry name" value="RNaseH_sf"/>
</dbReference>
<feature type="domain" description="Piwi" evidence="4">
    <location>
        <begin position="621"/>
        <end position="927"/>
    </location>
</feature>
<dbReference type="Gene3D" id="3.30.420.10">
    <property type="entry name" value="Ribonuclease H-like superfamily/Ribonuclease H"/>
    <property type="match status" value="1"/>
</dbReference>
<dbReference type="InterPro" id="IPR003165">
    <property type="entry name" value="Piwi"/>
</dbReference>
<dbReference type="Pfam" id="PF02545">
    <property type="entry name" value="Maf"/>
    <property type="match status" value="1"/>
</dbReference>
<dbReference type="GO" id="GO:0047429">
    <property type="term" value="F:nucleoside triphosphate diphosphatase activity"/>
    <property type="evidence" value="ECO:0007669"/>
    <property type="project" value="InterPro"/>
</dbReference>
<sequence length="1226" mass="140595">MSFRGRSRPRFIFRPAALPVTSLSSSSSLSTTTTTTTTTSPLSSLSPSLPSLPIDTPTRLTTEVVEEQTREQLRRMQIQAPSFRDSGDNISVTRAEHLERKSPPQIKPQSKGGTTVIRRDFSNYPEAQSYPIVYSGKFESGTNGRTIELLANFMLINVHPTIVFQYDVDFKFKNSERQKTISADENERIQRFFAKHAPKLVDRFVNVNQNVFTGIKHIYDNGKNIYATEDIDSSILVKNIDAEIDGRKKEFIVEFSKVQIIDLSTIIGFYSGKISNIPEVAISFLEVLFQNICLNKFQLHRRNLYDVENGQTSGPNSWLRFVQGFTTAVHRTQIGPSLNLHLKTSCLISLSTESLVQLVEMISDCRNIRNLSSNDLDRFIQHIWAEEMTYKIKALVSKKPREVTFMFRERNNGNGDDNNNDHERLISVYDYFMMKYQMELEDYPTVQMMGRSNFFMPLEILHMVDKQFLNQSKIDPLIQNDLLHASTHKPLVYFNHLSRFATEIAQLDTDKMNHFGANFSPKPVRLNGRVLDPPHLIGGGRNDRFASTVGSKQWAFFSFDEKFDKRDVANIVSELKQTGHRFGLDLSKCVETQVVPIDNRSLNVVKNVFANILKLLPDVNLLFILLPQIPYLYNIVKHFGDQKFGIITQCLLSSKAKRRSRGYIESVLLKVNGKLNGQNSYIDTRDLKSLPFDHMKTMAIGIDVNHPGSGEKVLNSIACAIGSYDQHFTRYSASIRVQKREKEELIHVLEEMINELLDEYEKINKYLPENFIVFRDGIGEGQFKSAQDEIDQIRRAVRLRVENYKLLFIVTQKRHQTRFVLSKPSGPSDRPVHNVPSGTVVDTTIIDPNYCMFYINSHFSPLGTSRPLKYVVLHNDYERRQMSMDDLQKLCFYLCHNCTRFRGGPIAMPIPVRYADLCAYRSKLHLEGQHESRHIPAENQEEFERHIITRLNELVKLNDKMKNTLFYFWIVFFSFEKRIIMLEPIRQIISRQRNILASSSIRRKEILESVRFNFEVIRPEFEENLDKNSFTHPCEYVKENAKQKALSVWRQLARLDKNNVADLVIGCDTVVTLDEKIYEKPKNETDAIRVLMKLNGRTHTVFTGVALITKSKSMSSSSSSSTTTTASNQQQQQQMTQSSSSSSSSSVDGDYLVTTFHEATDVTMSEMDKTIIESYVKTGEPFDKAGGYGIQGIGATLIESIRGDYFNVVGLPLHRLAKELYYMYTE</sequence>
<dbReference type="InterPro" id="IPR036085">
    <property type="entry name" value="PAZ_dom_sf"/>
</dbReference>
<keyword evidence="1" id="KW-0378">Hydrolase</keyword>
<feature type="region of interest" description="Disordered" evidence="3">
    <location>
        <begin position="1113"/>
        <end position="1146"/>
    </location>
</feature>
<comment type="caution">
    <text evidence="5">The sequence shown here is derived from an EMBL/GenBank/DDBJ whole genome shotgun (WGS) entry which is preliminary data.</text>
</comment>
<dbReference type="InterPro" id="IPR003100">
    <property type="entry name" value="PAZ_dom"/>
</dbReference>
<dbReference type="GO" id="GO:0003723">
    <property type="term" value="F:RNA binding"/>
    <property type="evidence" value="ECO:0007669"/>
    <property type="project" value="InterPro"/>
</dbReference>
<dbReference type="InterPro" id="IPR029001">
    <property type="entry name" value="ITPase-like_fam"/>
</dbReference>
<dbReference type="InterPro" id="IPR003697">
    <property type="entry name" value="Maf-like"/>
</dbReference>
<feature type="coiled-coil region" evidence="2">
    <location>
        <begin position="735"/>
        <end position="766"/>
    </location>
</feature>
<evidence type="ECO:0000313" key="5">
    <source>
        <dbReference type="EMBL" id="KAH9493400.1"/>
    </source>
</evidence>
<proteinExistence type="inferred from homology"/>
<evidence type="ECO:0000259" key="4">
    <source>
        <dbReference type="PROSITE" id="PS50822"/>
    </source>
</evidence>
<keyword evidence="2" id="KW-0175">Coiled coil</keyword>
<evidence type="ECO:0000256" key="1">
    <source>
        <dbReference type="ARBA" id="ARBA00022801"/>
    </source>
</evidence>
<organism evidence="5 6">
    <name type="scientific">Dermatophagoides farinae</name>
    <name type="common">American house dust mite</name>
    <dbReference type="NCBI Taxonomy" id="6954"/>
    <lineage>
        <taxon>Eukaryota</taxon>
        <taxon>Metazoa</taxon>
        <taxon>Ecdysozoa</taxon>
        <taxon>Arthropoda</taxon>
        <taxon>Chelicerata</taxon>
        <taxon>Arachnida</taxon>
        <taxon>Acari</taxon>
        <taxon>Acariformes</taxon>
        <taxon>Sarcoptiformes</taxon>
        <taxon>Astigmata</taxon>
        <taxon>Psoroptidia</taxon>
        <taxon>Analgoidea</taxon>
        <taxon>Pyroglyphidae</taxon>
        <taxon>Dermatophagoidinae</taxon>
        <taxon>Dermatophagoides</taxon>
    </lineage>
</organism>
<dbReference type="InterPro" id="IPR012337">
    <property type="entry name" value="RNaseH-like_sf"/>
</dbReference>
<evidence type="ECO:0000313" key="6">
    <source>
        <dbReference type="Proteomes" id="UP000790347"/>
    </source>
</evidence>
<gene>
    <name evidence="5" type="ORF">DERF_014151</name>
</gene>
<dbReference type="SUPFAM" id="SSF52972">
    <property type="entry name" value="ITPase-like"/>
    <property type="match status" value="2"/>
</dbReference>
<dbReference type="PROSITE" id="PS50822">
    <property type="entry name" value="PIWI"/>
    <property type="match status" value="1"/>
</dbReference>
<dbReference type="Pfam" id="PF02171">
    <property type="entry name" value="Piwi"/>
    <property type="match status" value="1"/>
</dbReference>
<dbReference type="Pfam" id="PF16486">
    <property type="entry name" value="ArgoN"/>
    <property type="match status" value="1"/>
</dbReference>
<dbReference type="AlphaFoldDB" id="A0A922HNG5"/>
<dbReference type="Gene3D" id="3.90.950.10">
    <property type="match status" value="1"/>
</dbReference>
<dbReference type="CDD" id="cd00555">
    <property type="entry name" value="Maf"/>
    <property type="match status" value="1"/>
</dbReference>
<dbReference type="SUPFAM" id="SSF101690">
    <property type="entry name" value="PAZ domain"/>
    <property type="match status" value="1"/>
</dbReference>
<evidence type="ECO:0000256" key="2">
    <source>
        <dbReference type="SAM" id="Coils"/>
    </source>
</evidence>
<dbReference type="EMBL" id="ASGP02000008">
    <property type="protein sequence ID" value="KAH9493400.1"/>
    <property type="molecule type" value="Genomic_DNA"/>
</dbReference>
<protein>
    <recommendedName>
        <fullName evidence="4">Piwi domain-containing protein</fullName>
    </recommendedName>
</protein>
<dbReference type="Pfam" id="PF02170">
    <property type="entry name" value="PAZ"/>
    <property type="match status" value="1"/>
</dbReference>
<accession>A0A922HNG5</accession>
<dbReference type="PANTHER" id="PTHR22891">
    <property type="entry name" value="EUKARYOTIC TRANSLATION INITIATION FACTOR 2C"/>
    <property type="match status" value="1"/>
</dbReference>
<feature type="region of interest" description="Disordered" evidence="3">
    <location>
        <begin position="22"/>
        <end position="60"/>
    </location>
</feature>
<dbReference type="CDD" id="cd02846">
    <property type="entry name" value="PAZ_argonaute_like"/>
    <property type="match status" value="1"/>
</dbReference>
<reference evidence="5" key="2">
    <citation type="journal article" date="2022" name="Res Sq">
        <title>Comparative Genomics Reveals Insights into the Divergent Evolution of Astigmatic Mites and Household Pest Adaptations.</title>
        <authorList>
            <person name="Xiong Q."/>
            <person name="Wan A.T.-Y."/>
            <person name="Liu X.-Y."/>
            <person name="Fung C.S.-H."/>
            <person name="Xiao X."/>
            <person name="Malainual N."/>
            <person name="Hou J."/>
            <person name="Wang L."/>
            <person name="Wang M."/>
            <person name="Yang K."/>
            <person name="Cui Y."/>
            <person name="Leung E."/>
            <person name="Nong W."/>
            <person name="Shin S.-K."/>
            <person name="Au S."/>
            <person name="Jeong K.Y."/>
            <person name="Chew F.T."/>
            <person name="Hui J."/>
            <person name="Leung T.F."/>
            <person name="Tungtrongchitr A."/>
            <person name="Zhong N."/>
            <person name="Liu Z."/>
            <person name="Tsui S."/>
        </authorList>
    </citation>
    <scope>NUCLEOTIDE SEQUENCE</scope>
    <source>
        <strain evidence="5">Derf</strain>
        <tissue evidence="5">Whole organism</tissue>
    </source>
</reference>
<reference evidence="5" key="1">
    <citation type="submission" date="2013-05" db="EMBL/GenBank/DDBJ databases">
        <authorList>
            <person name="Yim A.K.Y."/>
            <person name="Chan T.F."/>
            <person name="Ji K.M."/>
            <person name="Liu X.Y."/>
            <person name="Zhou J.W."/>
            <person name="Li R.Q."/>
            <person name="Yang K.Y."/>
            <person name="Li J."/>
            <person name="Li M."/>
            <person name="Law P.T.W."/>
            <person name="Wu Y.L."/>
            <person name="Cai Z.L."/>
            <person name="Qin H."/>
            <person name="Bao Y."/>
            <person name="Leung R.K.K."/>
            <person name="Ng P.K.S."/>
            <person name="Zou J."/>
            <person name="Zhong X.J."/>
            <person name="Ran P.X."/>
            <person name="Zhong N.S."/>
            <person name="Liu Z.G."/>
            <person name="Tsui S.K.W."/>
        </authorList>
    </citation>
    <scope>NUCLEOTIDE SEQUENCE</scope>
    <source>
        <strain evidence="5">Derf</strain>
        <tissue evidence="5">Whole organism</tissue>
    </source>
</reference>
<dbReference type="Gene3D" id="3.40.50.2300">
    <property type="match status" value="1"/>
</dbReference>
<dbReference type="GO" id="GO:0034587">
    <property type="term" value="P:piRNA processing"/>
    <property type="evidence" value="ECO:0007669"/>
    <property type="project" value="UniProtKB-ARBA"/>
</dbReference>
<dbReference type="Proteomes" id="UP000790347">
    <property type="component" value="Unassembled WGS sequence"/>
</dbReference>
<dbReference type="InterPro" id="IPR032474">
    <property type="entry name" value="Argonaute_N"/>
</dbReference>
<keyword evidence="6" id="KW-1185">Reference proteome</keyword>
<dbReference type="SUPFAM" id="SSF53098">
    <property type="entry name" value="Ribonuclease H-like"/>
    <property type="match status" value="1"/>
</dbReference>